<dbReference type="OrthoDB" id="6108017at2759"/>
<organism evidence="1 2">
    <name type="scientific">Letharia columbiana</name>
    <dbReference type="NCBI Taxonomy" id="112416"/>
    <lineage>
        <taxon>Eukaryota</taxon>
        <taxon>Fungi</taxon>
        <taxon>Dikarya</taxon>
        <taxon>Ascomycota</taxon>
        <taxon>Pezizomycotina</taxon>
        <taxon>Lecanoromycetes</taxon>
        <taxon>OSLEUM clade</taxon>
        <taxon>Lecanoromycetidae</taxon>
        <taxon>Lecanorales</taxon>
        <taxon>Lecanorineae</taxon>
        <taxon>Parmeliaceae</taxon>
        <taxon>Letharia</taxon>
    </lineage>
</organism>
<proteinExistence type="predicted"/>
<evidence type="ECO:0000313" key="2">
    <source>
        <dbReference type="Proteomes" id="UP000578531"/>
    </source>
</evidence>
<dbReference type="EMBL" id="JACCJC010000001">
    <property type="protein sequence ID" value="KAF6241595.1"/>
    <property type="molecule type" value="Genomic_DNA"/>
</dbReference>
<dbReference type="AlphaFoldDB" id="A0A8H6G6V1"/>
<name>A0A8H6G6V1_9LECA</name>
<reference evidence="1 2" key="1">
    <citation type="journal article" date="2020" name="Genomics">
        <title>Complete, high-quality genomes from long-read metagenomic sequencing of two wolf lichen thalli reveals enigmatic genome architecture.</title>
        <authorList>
            <person name="McKenzie S.K."/>
            <person name="Walston R.F."/>
            <person name="Allen J.L."/>
        </authorList>
    </citation>
    <scope>NUCLEOTIDE SEQUENCE [LARGE SCALE GENOMIC DNA]</scope>
    <source>
        <strain evidence="1">WasteWater2</strain>
    </source>
</reference>
<dbReference type="RefSeq" id="XP_037170835.1">
    <property type="nucleotide sequence ID" value="XM_037302256.1"/>
</dbReference>
<dbReference type="GeneID" id="59281986"/>
<gene>
    <name evidence="1" type="ORF">HO173_000306</name>
</gene>
<comment type="caution">
    <text evidence="1">The sequence shown here is derived from an EMBL/GenBank/DDBJ whole genome shotgun (WGS) entry which is preliminary data.</text>
</comment>
<accession>A0A8H6G6V1</accession>
<sequence length="78" mass="8913">MAHNYDVGTRAWQPDTTEGWVASEVESKNIEGDKVKLVFQLANGEVSFAPIHEWPIWIWLTQTETVKNNPNHLGRAPR</sequence>
<keyword evidence="2" id="KW-1185">Reference proteome</keyword>
<evidence type="ECO:0000313" key="1">
    <source>
        <dbReference type="EMBL" id="KAF6241595.1"/>
    </source>
</evidence>
<dbReference type="SUPFAM" id="SSF50084">
    <property type="entry name" value="Myosin S1 fragment, N-terminal domain"/>
    <property type="match status" value="1"/>
</dbReference>
<protein>
    <submittedName>
        <fullName evidence="1">Uncharacterized protein</fullName>
    </submittedName>
</protein>
<dbReference type="Proteomes" id="UP000578531">
    <property type="component" value="Unassembled WGS sequence"/>
</dbReference>